<dbReference type="NCBIfam" id="NF003807">
    <property type="entry name" value="PRK05395.1-4"/>
    <property type="match status" value="1"/>
</dbReference>
<evidence type="ECO:0000256" key="11">
    <source>
        <dbReference type="PIRSR" id="PIRSR001399-2"/>
    </source>
</evidence>
<evidence type="ECO:0000256" key="6">
    <source>
        <dbReference type="ARBA" id="ARBA00012060"/>
    </source>
</evidence>
<dbReference type="AlphaFoldDB" id="A0A1G7B445"/>
<evidence type="ECO:0000313" key="13">
    <source>
        <dbReference type="EMBL" id="SDE21783.1"/>
    </source>
</evidence>
<keyword evidence="9" id="KW-0028">Amino-acid biosynthesis</keyword>
<name>A0A1G7B445_9PROT</name>
<feature type="binding site" evidence="9 11">
    <location>
        <position position="112"/>
    </location>
    <ligand>
        <name>substrate</name>
    </ligand>
</feature>
<feature type="active site" description="Proton acceptor" evidence="9 10">
    <location>
        <position position="24"/>
    </location>
</feature>
<keyword evidence="14" id="KW-1185">Reference proteome</keyword>
<organism evidence="13 14">
    <name type="scientific">Rhodospira trueperi</name>
    <dbReference type="NCBI Taxonomy" id="69960"/>
    <lineage>
        <taxon>Bacteria</taxon>
        <taxon>Pseudomonadati</taxon>
        <taxon>Pseudomonadota</taxon>
        <taxon>Alphaproteobacteria</taxon>
        <taxon>Rhodospirillales</taxon>
        <taxon>Rhodospirillaceae</taxon>
        <taxon>Rhodospira</taxon>
    </lineage>
</organism>
<evidence type="ECO:0000256" key="2">
    <source>
        <dbReference type="ARBA" id="ARBA00003924"/>
    </source>
</evidence>
<comment type="pathway">
    <text evidence="3 9">Metabolic intermediate biosynthesis; chorismate biosynthesis; chorismate from D-erythrose 4-phosphate and phosphoenolpyruvate: step 3/7.</text>
</comment>
<comment type="function">
    <text evidence="2 9">Catalyzes a trans-dehydration via an enolate intermediate.</text>
</comment>
<dbReference type="NCBIfam" id="TIGR01088">
    <property type="entry name" value="aroQ"/>
    <property type="match status" value="1"/>
</dbReference>
<dbReference type="GO" id="GO:0003855">
    <property type="term" value="F:3-dehydroquinate dehydratase activity"/>
    <property type="evidence" value="ECO:0007669"/>
    <property type="project" value="UniProtKB-UniRule"/>
</dbReference>
<dbReference type="RefSeq" id="WP_092784687.1">
    <property type="nucleotide sequence ID" value="NZ_FNAP01000004.1"/>
</dbReference>
<feature type="binding site" evidence="9 11">
    <location>
        <position position="88"/>
    </location>
    <ligand>
        <name>substrate</name>
    </ligand>
</feature>
<dbReference type="CDD" id="cd00466">
    <property type="entry name" value="DHQase_II"/>
    <property type="match status" value="1"/>
</dbReference>
<feature type="site" description="Transition state stabilizer" evidence="9 12">
    <location>
        <position position="19"/>
    </location>
</feature>
<evidence type="ECO:0000256" key="9">
    <source>
        <dbReference type="HAMAP-Rule" id="MF_00169"/>
    </source>
</evidence>
<dbReference type="GO" id="GO:0008652">
    <property type="term" value="P:amino acid biosynthetic process"/>
    <property type="evidence" value="ECO:0007669"/>
    <property type="project" value="UniProtKB-KW"/>
</dbReference>
<accession>A0A1G7B445</accession>
<keyword evidence="7 9" id="KW-0057">Aromatic amino acid biosynthesis</keyword>
<evidence type="ECO:0000256" key="1">
    <source>
        <dbReference type="ARBA" id="ARBA00001864"/>
    </source>
</evidence>
<dbReference type="EMBL" id="FNAP01000004">
    <property type="protein sequence ID" value="SDE21783.1"/>
    <property type="molecule type" value="Genomic_DNA"/>
</dbReference>
<dbReference type="Gene3D" id="3.40.50.9100">
    <property type="entry name" value="Dehydroquinase, class II"/>
    <property type="match status" value="1"/>
</dbReference>
<feature type="binding site" evidence="9 11">
    <location>
        <position position="75"/>
    </location>
    <ligand>
        <name>substrate</name>
    </ligand>
</feature>
<dbReference type="SUPFAM" id="SSF52304">
    <property type="entry name" value="Type II 3-dehydroquinate dehydratase"/>
    <property type="match status" value="1"/>
</dbReference>
<sequence length="156" mass="16714">MSATILILNGPNLNLLGRREPALYGRETLEDIAAACRARGETLGFAIDFRQSNLEGELVEWIQATHTDVRGIILNAAAYTHTSVAIPDALRAVGLPVIEVHLSNVFAREPFRHHSYVSPVAAGVIAGLGGQGYVLALDAMARLVETEAARTSDPQT</sequence>
<dbReference type="NCBIfam" id="NF003805">
    <property type="entry name" value="PRK05395.1-2"/>
    <property type="match status" value="1"/>
</dbReference>
<comment type="subunit">
    <text evidence="5 9">Homododecamer.</text>
</comment>
<protein>
    <recommendedName>
        <fullName evidence="6 9">3-dehydroquinate dehydratase</fullName>
        <shortName evidence="9">3-dehydroquinase</shortName>
        <ecNumber evidence="6 9">4.2.1.10</ecNumber>
    </recommendedName>
    <alternativeName>
        <fullName evidence="9">Type II DHQase</fullName>
    </alternativeName>
</protein>
<dbReference type="OrthoDB" id="9790793at2"/>
<evidence type="ECO:0000256" key="10">
    <source>
        <dbReference type="PIRSR" id="PIRSR001399-1"/>
    </source>
</evidence>
<dbReference type="PROSITE" id="PS01029">
    <property type="entry name" value="DEHYDROQUINASE_II"/>
    <property type="match status" value="1"/>
</dbReference>
<dbReference type="PANTHER" id="PTHR21272">
    <property type="entry name" value="CATABOLIC 3-DEHYDROQUINASE"/>
    <property type="match status" value="1"/>
</dbReference>
<evidence type="ECO:0000256" key="12">
    <source>
        <dbReference type="PIRSR" id="PIRSR001399-3"/>
    </source>
</evidence>
<reference evidence="13 14" key="1">
    <citation type="submission" date="2016-10" db="EMBL/GenBank/DDBJ databases">
        <authorList>
            <person name="de Groot N.N."/>
        </authorList>
    </citation>
    <scope>NUCLEOTIDE SEQUENCE [LARGE SCALE GENOMIC DNA]</scope>
    <source>
        <strain evidence="13 14">ATCC 700224</strain>
    </source>
</reference>
<feature type="active site" description="Proton donor" evidence="9 10">
    <location>
        <position position="101"/>
    </location>
</feature>
<feature type="binding site" evidence="9 11">
    <location>
        <position position="81"/>
    </location>
    <ligand>
        <name>substrate</name>
    </ligand>
</feature>
<dbReference type="HAMAP" id="MF_00169">
    <property type="entry name" value="AroQ"/>
    <property type="match status" value="1"/>
</dbReference>
<evidence type="ECO:0000256" key="4">
    <source>
        <dbReference type="ARBA" id="ARBA00011037"/>
    </source>
</evidence>
<dbReference type="GO" id="GO:0009423">
    <property type="term" value="P:chorismate biosynthetic process"/>
    <property type="evidence" value="ECO:0007669"/>
    <property type="project" value="UniProtKB-UniRule"/>
</dbReference>
<evidence type="ECO:0000256" key="8">
    <source>
        <dbReference type="ARBA" id="ARBA00023239"/>
    </source>
</evidence>
<evidence type="ECO:0000256" key="3">
    <source>
        <dbReference type="ARBA" id="ARBA00004902"/>
    </source>
</evidence>
<dbReference type="NCBIfam" id="NF003806">
    <property type="entry name" value="PRK05395.1-3"/>
    <property type="match status" value="1"/>
</dbReference>
<dbReference type="PANTHER" id="PTHR21272:SF3">
    <property type="entry name" value="CATABOLIC 3-DEHYDROQUINASE"/>
    <property type="match status" value="1"/>
</dbReference>
<dbReference type="InterPro" id="IPR001874">
    <property type="entry name" value="DHquinase_II"/>
</dbReference>
<dbReference type="GO" id="GO:0009073">
    <property type="term" value="P:aromatic amino acid family biosynthetic process"/>
    <property type="evidence" value="ECO:0007669"/>
    <property type="project" value="UniProtKB-KW"/>
</dbReference>
<proteinExistence type="inferred from homology"/>
<dbReference type="EC" id="4.2.1.10" evidence="6 9"/>
<dbReference type="PIRSF" id="PIRSF001399">
    <property type="entry name" value="DHquinase_II"/>
    <property type="match status" value="1"/>
</dbReference>
<dbReference type="InterPro" id="IPR018509">
    <property type="entry name" value="DHquinase_II_CS"/>
</dbReference>
<dbReference type="STRING" id="69960.SAMN05421720_104226"/>
<dbReference type="UniPathway" id="UPA00053">
    <property type="reaction ID" value="UER00086"/>
</dbReference>
<gene>
    <name evidence="9" type="primary">aroQ</name>
    <name evidence="13" type="ORF">SAMN05421720_104226</name>
</gene>
<dbReference type="Proteomes" id="UP000199412">
    <property type="component" value="Unassembled WGS sequence"/>
</dbReference>
<evidence type="ECO:0000256" key="5">
    <source>
        <dbReference type="ARBA" id="ARBA00011193"/>
    </source>
</evidence>
<comment type="catalytic activity">
    <reaction evidence="1 9">
        <text>3-dehydroquinate = 3-dehydroshikimate + H2O</text>
        <dbReference type="Rhea" id="RHEA:21096"/>
        <dbReference type="ChEBI" id="CHEBI:15377"/>
        <dbReference type="ChEBI" id="CHEBI:16630"/>
        <dbReference type="ChEBI" id="CHEBI:32364"/>
        <dbReference type="EC" id="4.2.1.10"/>
    </reaction>
</comment>
<dbReference type="GO" id="GO:0019631">
    <property type="term" value="P:quinate catabolic process"/>
    <property type="evidence" value="ECO:0007669"/>
    <property type="project" value="TreeGrafter"/>
</dbReference>
<keyword evidence="8 9" id="KW-0456">Lyase</keyword>
<comment type="similarity">
    <text evidence="4 9">Belongs to the type-II 3-dehydroquinase family.</text>
</comment>
<dbReference type="Pfam" id="PF01220">
    <property type="entry name" value="DHquinase_II"/>
    <property type="match status" value="1"/>
</dbReference>
<evidence type="ECO:0000313" key="14">
    <source>
        <dbReference type="Proteomes" id="UP000199412"/>
    </source>
</evidence>
<feature type="binding site" evidence="9 11">
    <location>
        <begin position="102"/>
        <end position="103"/>
    </location>
    <ligand>
        <name>substrate</name>
    </ligand>
</feature>
<dbReference type="InterPro" id="IPR036441">
    <property type="entry name" value="DHquinase_II_sf"/>
</dbReference>
<evidence type="ECO:0000256" key="7">
    <source>
        <dbReference type="ARBA" id="ARBA00023141"/>
    </source>
</evidence>